<organism evidence="1 2">
    <name type="scientific">Mycena sanguinolenta</name>
    <dbReference type="NCBI Taxonomy" id="230812"/>
    <lineage>
        <taxon>Eukaryota</taxon>
        <taxon>Fungi</taxon>
        <taxon>Dikarya</taxon>
        <taxon>Basidiomycota</taxon>
        <taxon>Agaricomycotina</taxon>
        <taxon>Agaricomycetes</taxon>
        <taxon>Agaricomycetidae</taxon>
        <taxon>Agaricales</taxon>
        <taxon>Marasmiineae</taxon>
        <taxon>Mycenaceae</taxon>
        <taxon>Mycena</taxon>
    </lineage>
</organism>
<name>A0A8H6X9M8_9AGAR</name>
<dbReference type="AlphaFoldDB" id="A0A8H6X9M8"/>
<dbReference type="OrthoDB" id="2251794at2759"/>
<comment type="caution">
    <text evidence="1">The sequence shown here is derived from an EMBL/GenBank/DDBJ whole genome shotgun (WGS) entry which is preliminary data.</text>
</comment>
<keyword evidence="2" id="KW-1185">Reference proteome</keyword>
<gene>
    <name evidence="1" type="ORF">MSAN_02273900</name>
</gene>
<dbReference type="EMBL" id="JACAZH010000035">
    <property type="protein sequence ID" value="KAF7337215.1"/>
    <property type="molecule type" value="Genomic_DNA"/>
</dbReference>
<evidence type="ECO:0000313" key="2">
    <source>
        <dbReference type="Proteomes" id="UP000623467"/>
    </source>
</evidence>
<reference evidence="1" key="1">
    <citation type="submission" date="2020-05" db="EMBL/GenBank/DDBJ databases">
        <title>Mycena genomes resolve the evolution of fungal bioluminescence.</title>
        <authorList>
            <person name="Tsai I.J."/>
        </authorList>
    </citation>
    <scope>NUCLEOTIDE SEQUENCE</scope>
    <source>
        <strain evidence="1">160909Yilan</strain>
    </source>
</reference>
<proteinExistence type="predicted"/>
<dbReference type="Proteomes" id="UP000623467">
    <property type="component" value="Unassembled WGS sequence"/>
</dbReference>
<accession>A0A8H6X9M8</accession>
<protein>
    <submittedName>
        <fullName evidence="1">Uncharacterized protein</fullName>
    </submittedName>
</protein>
<sequence>MSTQAALNSPCMNIPFGVGLCITSSNCTAGGGTFLNGLCPDDTLDIKCCIKSPCTSAALGGGVCRLTSTCTGDHYSIPGKLHLCLLGTVVDG</sequence>
<evidence type="ECO:0000313" key="1">
    <source>
        <dbReference type="EMBL" id="KAF7337215.1"/>
    </source>
</evidence>